<feature type="signal peptide" evidence="2">
    <location>
        <begin position="1"/>
        <end position="18"/>
    </location>
</feature>
<evidence type="ECO:0000313" key="4">
    <source>
        <dbReference type="Proteomes" id="UP000308197"/>
    </source>
</evidence>
<gene>
    <name evidence="3" type="ORF">K466DRAFT_594992</name>
</gene>
<feature type="region of interest" description="Disordered" evidence="1">
    <location>
        <begin position="111"/>
        <end position="139"/>
    </location>
</feature>
<dbReference type="InParanoid" id="A0A5C3PTA9"/>
<proteinExistence type="predicted"/>
<reference evidence="3 4" key="1">
    <citation type="journal article" date="2019" name="Nat. Ecol. Evol.">
        <title>Megaphylogeny resolves global patterns of mushroom evolution.</title>
        <authorList>
            <person name="Varga T."/>
            <person name="Krizsan K."/>
            <person name="Foldi C."/>
            <person name="Dima B."/>
            <person name="Sanchez-Garcia M."/>
            <person name="Sanchez-Ramirez S."/>
            <person name="Szollosi G.J."/>
            <person name="Szarkandi J.G."/>
            <person name="Papp V."/>
            <person name="Albert L."/>
            <person name="Andreopoulos W."/>
            <person name="Angelini C."/>
            <person name="Antonin V."/>
            <person name="Barry K.W."/>
            <person name="Bougher N.L."/>
            <person name="Buchanan P."/>
            <person name="Buyck B."/>
            <person name="Bense V."/>
            <person name="Catcheside P."/>
            <person name="Chovatia M."/>
            <person name="Cooper J."/>
            <person name="Damon W."/>
            <person name="Desjardin D."/>
            <person name="Finy P."/>
            <person name="Geml J."/>
            <person name="Haridas S."/>
            <person name="Hughes K."/>
            <person name="Justo A."/>
            <person name="Karasinski D."/>
            <person name="Kautmanova I."/>
            <person name="Kiss B."/>
            <person name="Kocsube S."/>
            <person name="Kotiranta H."/>
            <person name="LaButti K.M."/>
            <person name="Lechner B.E."/>
            <person name="Liimatainen K."/>
            <person name="Lipzen A."/>
            <person name="Lukacs Z."/>
            <person name="Mihaltcheva S."/>
            <person name="Morgado L.N."/>
            <person name="Niskanen T."/>
            <person name="Noordeloos M.E."/>
            <person name="Ohm R.A."/>
            <person name="Ortiz-Santana B."/>
            <person name="Ovrebo C."/>
            <person name="Racz N."/>
            <person name="Riley R."/>
            <person name="Savchenko A."/>
            <person name="Shiryaev A."/>
            <person name="Soop K."/>
            <person name="Spirin V."/>
            <person name="Szebenyi C."/>
            <person name="Tomsovsky M."/>
            <person name="Tulloss R.E."/>
            <person name="Uehling J."/>
            <person name="Grigoriev I.V."/>
            <person name="Vagvolgyi C."/>
            <person name="Papp T."/>
            <person name="Martin F.M."/>
            <person name="Miettinen O."/>
            <person name="Hibbett D.S."/>
            <person name="Nagy L.G."/>
        </authorList>
    </citation>
    <scope>NUCLEOTIDE SEQUENCE [LARGE SCALE GENOMIC DNA]</scope>
    <source>
        <strain evidence="3 4">HHB13444</strain>
    </source>
</reference>
<protein>
    <submittedName>
        <fullName evidence="3">Uncharacterized protein</fullName>
    </submittedName>
</protein>
<keyword evidence="4" id="KW-1185">Reference proteome</keyword>
<accession>A0A5C3PTA9</accession>
<dbReference type="EMBL" id="ML210993">
    <property type="protein sequence ID" value="TFK92732.1"/>
    <property type="molecule type" value="Genomic_DNA"/>
</dbReference>
<keyword evidence="2" id="KW-0732">Signal</keyword>
<sequence>MAGTNALVTILIFVGSQFSPSVMVRRAVKKELKLAAILKEHGSIIRPEDWDKITALREEAGVAKLAIPGTKWRDVFRQPIKLIVHARDYHSATDDCLFEARIASARAVIEEARASANQPPTADPEPQTPIPQSEGHVQLDNTDVSDVVFDDRSPSYDSTMQIEDAFTTRFDNVIVRAGACTRVTLHFGVGDIPVVINPQDSLADIPDFNTGPIILSGDVKLIPYDENDPNQPPTERVISLHNSKYYLEFPKIYWRRPQEHPVSEVSSFADDDRVSLASLEATYGGDRETIYMFDEDERLEVLEMLSRRREDVARVRD</sequence>
<feature type="chain" id="PRO_5022815108" evidence="2">
    <location>
        <begin position="19"/>
        <end position="317"/>
    </location>
</feature>
<evidence type="ECO:0000256" key="1">
    <source>
        <dbReference type="SAM" id="MobiDB-lite"/>
    </source>
</evidence>
<organism evidence="3 4">
    <name type="scientific">Polyporus arcularius HHB13444</name>
    <dbReference type="NCBI Taxonomy" id="1314778"/>
    <lineage>
        <taxon>Eukaryota</taxon>
        <taxon>Fungi</taxon>
        <taxon>Dikarya</taxon>
        <taxon>Basidiomycota</taxon>
        <taxon>Agaricomycotina</taxon>
        <taxon>Agaricomycetes</taxon>
        <taxon>Polyporales</taxon>
        <taxon>Polyporaceae</taxon>
        <taxon>Polyporus</taxon>
    </lineage>
</organism>
<name>A0A5C3PTA9_9APHY</name>
<dbReference type="Proteomes" id="UP000308197">
    <property type="component" value="Unassembled WGS sequence"/>
</dbReference>
<evidence type="ECO:0000313" key="3">
    <source>
        <dbReference type="EMBL" id="TFK92732.1"/>
    </source>
</evidence>
<dbReference type="AlphaFoldDB" id="A0A5C3PTA9"/>
<evidence type="ECO:0000256" key="2">
    <source>
        <dbReference type="SAM" id="SignalP"/>
    </source>
</evidence>